<evidence type="ECO:0000256" key="3">
    <source>
        <dbReference type="ARBA" id="ARBA00022801"/>
    </source>
</evidence>
<proteinExistence type="predicted"/>
<evidence type="ECO:0000256" key="1">
    <source>
        <dbReference type="ARBA" id="ARBA00004123"/>
    </source>
</evidence>
<evidence type="ECO:0000259" key="7">
    <source>
        <dbReference type="Pfam" id="PF17913"/>
    </source>
</evidence>
<keyword evidence="4" id="KW-0234">DNA repair</keyword>
<feature type="compositionally biased region" description="Basic and acidic residues" evidence="6">
    <location>
        <begin position="142"/>
        <end position="158"/>
    </location>
</feature>
<dbReference type="Gene3D" id="2.60.200.20">
    <property type="match status" value="1"/>
</dbReference>
<keyword evidence="3" id="KW-0378">Hydrolase</keyword>
<dbReference type="InterPro" id="IPR006550">
    <property type="entry name" value="PNKP"/>
</dbReference>
<dbReference type="Pfam" id="PF13671">
    <property type="entry name" value="AAA_33"/>
    <property type="match status" value="1"/>
</dbReference>
<dbReference type="InterPro" id="IPR008984">
    <property type="entry name" value="SMAD_FHA_dom_sf"/>
</dbReference>
<dbReference type="NCBIfam" id="TIGR01663">
    <property type="entry name" value="PNK-3'Pase"/>
    <property type="match status" value="1"/>
</dbReference>
<evidence type="ECO:0000256" key="6">
    <source>
        <dbReference type="SAM" id="MobiDB-lite"/>
    </source>
</evidence>
<evidence type="ECO:0000313" key="8">
    <source>
        <dbReference type="Proteomes" id="UP000515156"/>
    </source>
</evidence>
<dbReference type="PANTHER" id="PTHR12083:SF9">
    <property type="entry name" value="BIFUNCTIONAL POLYNUCLEOTIDE PHOSPHATASE_KINASE"/>
    <property type="match status" value="1"/>
</dbReference>
<keyword evidence="8" id="KW-1185">Reference proteome</keyword>
<dbReference type="InterPro" id="IPR006551">
    <property type="entry name" value="Polynucleotide_phosphatase"/>
</dbReference>
<gene>
    <name evidence="9" type="primary">PNKP</name>
</gene>
<dbReference type="GO" id="GO:0006281">
    <property type="term" value="P:DNA repair"/>
    <property type="evidence" value="ECO:0007669"/>
    <property type="project" value="UniProtKB-KW"/>
</dbReference>
<dbReference type="FunFam" id="3.40.50.1000:FF:000078">
    <property type="entry name" value="Bifunctional polynucleotide phosphatase/kinase"/>
    <property type="match status" value="1"/>
</dbReference>
<dbReference type="AlphaFoldDB" id="A0A6P7XTN6"/>
<dbReference type="CDD" id="cd01625">
    <property type="entry name" value="HAD_PNP"/>
    <property type="match status" value="1"/>
</dbReference>
<dbReference type="GO" id="GO:0046404">
    <property type="term" value="F:ATP-dependent polydeoxyribonucleotide 5'-hydroxyl-kinase activity"/>
    <property type="evidence" value="ECO:0007669"/>
    <property type="project" value="InterPro"/>
</dbReference>
<sequence length="585" mass="65082">MECHLLSQDRALEPIPLPHRTPVILGRGPQTRITDRKCARQQVELLADWENRSVHVTQLGVNPTSVEGTNLTQGSSTGMKEGETLCVVNGQYQYTVSFSGANQTSSAPHDSTHPQVSSQKKRANPRTSSTKKTLQDYFSTASKEKQQEPGRKKLKVQEDQTEGLESENETAQKLKDLQEMTSTAQKAKSKLASEPGSLGNTSGQQCPKDSWEEHGKLLVFNKKGVEASTKIAGFDIDGTIITTQSGKVFPTSPADWRILYPEVPQKLKETLNAGYKIVFITNQLGISRGKLRPQDFKAKVEAILEKLGLPVQVFVATGEGIYRKPVLGMWDFLCEKANDGIKVNVEQSLYVGDAAGRPANWAPDRKKKDFSCGDRLFALNAGLPFFTPEEFFLGWKEAPFQLPTFDPRKLDSTGLLYEPPTAQLTSLSQEVVVAVGYPAAGKSAFMKAQLVSKDYAYVNRDTLGSWQKCVAACEKSLHSGKSVAVDNTNPDLESRSRYIDCARKAGVPVRCFLFTAPIELIKHNNRFREITSDHLHVNNMVIHSYKNKFVPPSLNEGFSEILRINFVPHFDNPELESLWRQFLDS</sequence>
<keyword evidence="5" id="KW-0539">Nucleus</keyword>
<feature type="region of interest" description="Disordered" evidence="6">
    <location>
        <begin position="100"/>
        <end position="208"/>
    </location>
</feature>
<dbReference type="InterPro" id="IPR023214">
    <property type="entry name" value="HAD_sf"/>
</dbReference>
<feature type="compositionally biased region" description="Polar residues" evidence="6">
    <location>
        <begin position="100"/>
        <end position="118"/>
    </location>
</feature>
<dbReference type="NCBIfam" id="TIGR01664">
    <property type="entry name" value="DNA-3'-Pase"/>
    <property type="match status" value="1"/>
</dbReference>
<dbReference type="InterPro" id="IPR041388">
    <property type="entry name" value="FHA_2"/>
</dbReference>
<dbReference type="Gene3D" id="3.40.50.300">
    <property type="entry name" value="P-loop containing nucleotide triphosphate hydrolases"/>
    <property type="match status" value="1"/>
</dbReference>
<dbReference type="RefSeq" id="XP_030053814.1">
    <property type="nucleotide sequence ID" value="XM_030197954.1"/>
</dbReference>
<dbReference type="FunFam" id="3.40.50.300:FF:000737">
    <property type="entry name" value="Bifunctional polynucleotide phosphatase/kinase"/>
    <property type="match status" value="1"/>
</dbReference>
<dbReference type="InParanoid" id="A0A6P7XTN6"/>
<dbReference type="PANTHER" id="PTHR12083">
    <property type="entry name" value="BIFUNCTIONAL POLYNUCLEOTIDE PHOSPHATASE/KINASE"/>
    <property type="match status" value="1"/>
</dbReference>
<dbReference type="Gene3D" id="3.40.50.1000">
    <property type="entry name" value="HAD superfamily/HAD-like"/>
    <property type="match status" value="1"/>
</dbReference>
<feature type="domain" description="PNK FHA" evidence="7">
    <location>
        <begin position="3"/>
        <end position="73"/>
    </location>
</feature>
<dbReference type="GO" id="GO:0003690">
    <property type="term" value="F:double-stranded DNA binding"/>
    <property type="evidence" value="ECO:0007669"/>
    <property type="project" value="TreeGrafter"/>
</dbReference>
<dbReference type="SUPFAM" id="SSF56784">
    <property type="entry name" value="HAD-like"/>
    <property type="match status" value="1"/>
</dbReference>
<dbReference type="InterPro" id="IPR036412">
    <property type="entry name" value="HAD-like_sf"/>
</dbReference>
<dbReference type="Pfam" id="PF17913">
    <property type="entry name" value="FHA_2"/>
    <property type="match status" value="1"/>
</dbReference>
<accession>A0A6P7XTN6</accession>
<organism evidence="8 9">
    <name type="scientific">Microcaecilia unicolor</name>
    <dbReference type="NCBI Taxonomy" id="1415580"/>
    <lineage>
        <taxon>Eukaryota</taxon>
        <taxon>Metazoa</taxon>
        <taxon>Chordata</taxon>
        <taxon>Craniata</taxon>
        <taxon>Vertebrata</taxon>
        <taxon>Euteleostomi</taxon>
        <taxon>Amphibia</taxon>
        <taxon>Gymnophiona</taxon>
        <taxon>Siphonopidae</taxon>
        <taxon>Microcaecilia</taxon>
    </lineage>
</organism>
<dbReference type="InterPro" id="IPR013954">
    <property type="entry name" value="PNK3P"/>
</dbReference>
<dbReference type="NCBIfam" id="TIGR01662">
    <property type="entry name" value="HAD-SF-IIIA"/>
    <property type="match status" value="1"/>
</dbReference>
<protein>
    <submittedName>
        <fullName evidence="9">Bifunctional polynucleotide phosphatase/kinase</fullName>
    </submittedName>
</protein>
<feature type="compositionally biased region" description="Polar residues" evidence="6">
    <location>
        <begin position="125"/>
        <end position="141"/>
    </location>
</feature>
<feature type="compositionally biased region" description="Polar residues" evidence="6">
    <location>
        <begin position="198"/>
        <end position="207"/>
    </location>
</feature>
<dbReference type="SUPFAM" id="SSF49879">
    <property type="entry name" value="SMAD/FHA domain"/>
    <property type="match status" value="1"/>
</dbReference>
<dbReference type="FunCoup" id="A0A6P7XTN6">
    <property type="interactions" value="1609"/>
</dbReference>
<evidence type="ECO:0000256" key="5">
    <source>
        <dbReference type="ARBA" id="ARBA00023242"/>
    </source>
</evidence>
<dbReference type="CTD" id="11284"/>
<evidence type="ECO:0000313" key="9">
    <source>
        <dbReference type="RefSeq" id="XP_030053814.1"/>
    </source>
</evidence>
<dbReference type="GO" id="GO:0005634">
    <property type="term" value="C:nucleus"/>
    <property type="evidence" value="ECO:0007669"/>
    <property type="project" value="UniProtKB-SubCell"/>
</dbReference>
<evidence type="ECO:0000256" key="2">
    <source>
        <dbReference type="ARBA" id="ARBA00022763"/>
    </source>
</evidence>
<dbReference type="GeneID" id="115466607"/>
<dbReference type="GO" id="GO:0046403">
    <property type="term" value="F:polynucleotide 3'-phosphatase activity"/>
    <property type="evidence" value="ECO:0007669"/>
    <property type="project" value="InterPro"/>
</dbReference>
<keyword evidence="2" id="KW-0227">DNA damage</keyword>
<dbReference type="KEGG" id="muo:115466607"/>
<dbReference type="OrthoDB" id="19045at2759"/>
<dbReference type="SUPFAM" id="SSF52540">
    <property type="entry name" value="P-loop containing nucleoside triphosphate hydrolases"/>
    <property type="match status" value="1"/>
</dbReference>
<evidence type="ECO:0000256" key="4">
    <source>
        <dbReference type="ARBA" id="ARBA00023204"/>
    </source>
</evidence>
<reference evidence="9" key="1">
    <citation type="submission" date="2025-08" db="UniProtKB">
        <authorList>
            <consortium name="RefSeq"/>
        </authorList>
    </citation>
    <scope>IDENTIFICATION</scope>
</reference>
<comment type="subcellular location">
    <subcellularLocation>
        <location evidence="1">Nucleus</location>
    </subcellularLocation>
</comment>
<name>A0A6P7XTN6_9AMPH</name>
<dbReference type="InterPro" id="IPR027417">
    <property type="entry name" value="P-loop_NTPase"/>
</dbReference>
<dbReference type="Pfam" id="PF08645">
    <property type="entry name" value="PNK3P"/>
    <property type="match status" value="1"/>
</dbReference>
<dbReference type="Proteomes" id="UP000515156">
    <property type="component" value="Chromosome 3"/>
</dbReference>
<feature type="compositionally biased region" description="Acidic residues" evidence="6">
    <location>
        <begin position="159"/>
        <end position="168"/>
    </location>
</feature>
<dbReference type="InterPro" id="IPR006549">
    <property type="entry name" value="HAD-SF_hydro_IIIA"/>
</dbReference>